<dbReference type="AlphaFoldDB" id="A0A370HVY6"/>
<dbReference type="SMART" id="SM00448">
    <property type="entry name" value="REC"/>
    <property type="match status" value="1"/>
</dbReference>
<dbReference type="InterPro" id="IPR013655">
    <property type="entry name" value="PAS_fold_3"/>
</dbReference>
<feature type="domain" description="PAS" evidence="10">
    <location>
        <begin position="150"/>
        <end position="220"/>
    </location>
</feature>
<feature type="domain" description="HTH luxR-type" evidence="8">
    <location>
        <begin position="530"/>
        <end position="595"/>
    </location>
</feature>
<feature type="domain" description="PAC" evidence="11">
    <location>
        <begin position="223"/>
        <end position="275"/>
    </location>
</feature>
<evidence type="ECO:0000256" key="5">
    <source>
        <dbReference type="ARBA" id="ARBA00022777"/>
    </source>
</evidence>
<feature type="domain" description="Response regulatory" evidence="9">
    <location>
        <begin position="399"/>
        <end position="514"/>
    </location>
</feature>
<dbReference type="CDD" id="cd00130">
    <property type="entry name" value="PAS"/>
    <property type="match status" value="2"/>
</dbReference>
<dbReference type="Pfam" id="PF00196">
    <property type="entry name" value="GerE"/>
    <property type="match status" value="1"/>
</dbReference>
<dbReference type="EMBL" id="QQBB01000001">
    <property type="protein sequence ID" value="RDI62658.1"/>
    <property type="molecule type" value="Genomic_DNA"/>
</dbReference>
<evidence type="ECO:0000313" key="12">
    <source>
        <dbReference type="EMBL" id="RDI62658.1"/>
    </source>
</evidence>
<dbReference type="Pfam" id="PF00072">
    <property type="entry name" value="Response_reg"/>
    <property type="match status" value="1"/>
</dbReference>
<feature type="domain" description="PAC" evidence="11">
    <location>
        <begin position="96"/>
        <end position="149"/>
    </location>
</feature>
<dbReference type="Gene3D" id="3.30.450.20">
    <property type="entry name" value="PAS domain"/>
    <property type="match status" value="3"/>
</dbReference>
<feature type="domain" description="PAS" evidence="10">
    <location>
        <begin position="276"/>
        <end position="349"/>
    </location>
</feature>
<keyword evidence="3 7" id="KW-0597">Phosphoprotein</keyword>
<dbReference type="SUPFAM" id="SSF52172">
    <property type="entry name" value="CheY-like"/>
    <property type="match status" value="1"/>
</dbReference>
<dbReference type="InterPro" id="IPR052162">
    <property type="entry name" value="Sensor_kinase/Photoreceptor"/>
</dbReference>
<dbReference type="SMART" id="SM00421">
    <property type="entry name" value="HTH_LUXR"/>
    <property type="match status" value="1"/>
</dbReference>
<dbReference type="EC" id="2.7.13.3" evidence="2"/>
<evidence type="ECO:0000256" key="1">
    <source>
        <dbReference type="ARBA" id="ARBA00000085"/>
    </source>
</evidence>
<dbReference type="NCBIfam" id="TIGR00229">
    <property type="entry name" value="sensory_box"/>
    <property type="match status" value="2"/>
</dbReference>
<evidence type="ECO:0000256" key="4">
    <source>
        <dbReference type="ARBA" id="ARBA00022679"/>
    </source>
</evidence>
<dbReference type="Gene3D" id="1.10.10.10">
    <property type="entry name" value="Winged helix-like DNA-binding domain superfamily/Winged helix DNA-binding domain"/>
    <property type="match status" value="1"/>
</dbReference>
<dbReference type="InterPro" id="IPR036388">
    <property type="entry name" value="WH-like_DNA-bd_sf"/>
</dbReference>
<dbReference type="PANTHER" id="PTHR43304:SF1">
    <property type="entry name" value="PAC DOMAIN-CONTAINING PROTEIN"/>
    <property type="match status" value="1"/>
</dbReference>
<dbReference type="PROSITE" id="PS50113">
    <property type="entry name" value="PAC"/>
    <property type="match status" value="3"/>
</dbReference>
<evidence type="ECO:0000259" key="10">
    <source>
        <dbReference type="PROSITE" id="PS50112"/>
    </source>
</evidence>
<dbReference type="PROSITE" id="PS00622">
    <property type="entry name" value="HTH_LUXR_1"/>
    <property type="match status" value="1"/>
</dbReference>
<dbReference type="SMART" id="SM00091">
    <property type="entry name" value="PAS"/>
    <property type="match status" value="2"/>
</dbReference>
<sequence>MLLHHSERTKMSLGPPATWTPTLRVLVDLILASHLPMAILWGANLVLIYNDAYAPILVDEHPRILGRPAREREREALHISDSTVDRVLKGETVSFTDQLIRISHRGGTVDACFTFCYSPVRDETGRIAGLLATAVETMDREKAEAVLRESEERYRQLSEALPQIVWSSDAAGNVDFFNSRWFAYTGLRDEEGYSAGWERAIHPEDRARVLKLWGEARRSGKSCEIEYRLRRADGVYRWHLDRAVPVQDSRGQVVRWFGTFTDIDDRKHAEEALRESEERFRQFAENSSAVLWVLDVESMTLEYLSPSFQQVWGEPLDVVPRDFSHWIQSVHPNDRDDVVAALARVRQEGEVIVKEYRVIRPDGTVRWIQNTGFPILDEHGTVKRVAGIAQDVTRHNGSMVYVVDGDPVARRSRSLLFQGAGYQVKTFSSAEAFLEVAPVLVPGCVILDVKSPNMSGLILPRELKARRIGLPVVVIGEAQGDVSFGVQAMKAGAVDFLDVPHDARQLLDAVASALAGIRDIAERDQAAELAKARIAALSSREREVLERLLAGGTNKTIARGLDISPRTVEAHRARIMERLGAQSLPELVQIAMAAGLTQGMRPSSNEGER</sequence>
<dbReference type="SUPFAM" id="SSF55785">
    <property type="entry name" value="PYP-like sensor domain (PAS domain)"/>
    <property type="match status" value="2"/>
</dbReference>
<dbReference type="PRINTS" id="PR00038">
    <property type="entry name" value="HTHLUXR"/>
</dbReference>
<evidence type="ECO:0000259" key="9">
    <source>
        <dbReference type="PROSITE" id="PS50110"/>
    </source>
</evidence>
<dbReference type="InterPro" id="IPR011006">
    <property type="entry name" value="CheY-like_superfamily"/>
</dbReference>
<comment type="catalytic activity">
    <reaction evidence="1">
        <text>ATP + protein L-histidine = ADP + protein N-phospho-L-histidine.</text>
        <dbReference type="EC" id="2.7.13.3"/>
    </reaction>
</comment>
<comment type="caution">
    <text evidence="12">The sequence shown here is derived from an EMBL/GenBank/DDBJ whole genome shotgun (WGS) entry which is preliminary data.</text>
</comment>
<dbReference type="PROSITE" id="PS50110">
    <property type="entry name" value="RESPONSE_REGULATORY"/>
    <property type="match status" value="1"/>
</dbReference>
<dbReference type="GO" id="GO:0004673">
    <property type="term" value="F:protein histidine kinase activity"/>
    <property type="evidence" value="ECO:0007669"/>
    <property type="project" value="UniProtKB-EC"/>
</dbReference>
<organism evidence="12 13">
    <name type="scientific">Microvirga subterranea</name>
    <dbReference type="NCBI Taxonomy" id="186651"/>
    <lineage>
        <taxon>Bacteria</taxon>
        <taxon>Pseudomonadati</taxon>
        <taxon>Pseudomonadota</taxon>
        <taxon>Alphaproteobacteria</taxon>
        <taxon>Hyphomicrobiales</taxon>
        <taxon>Methylobacteriaceae</taxon>
        <taxon>Microvirga</taxon>
    </lineage>
</organism>
<dbReference type="GO" id="GO:0003677">
    <property type="term" value="F:DNA binding"/>
    <property type="evidence" value="ECO:0007669"/>
    <property type="project" value="UniProtKB-KW"/>
</dbReference>
<dbReference type="PROSITE" id="PS50112">
    <property type="entry name" value="PAS"/>
    <property type="match status" value="2"/>
</dbReference>
<dbReference type="SMART" id="SM00086">
    <property type="entry name" value="PAC"/>
    <property type="match status" value="2"/>
</dbReference>
<dbReference type="GO" id="GO:0006355">
    <property type="term" value="P:regulation of DNA-templated transcription"/>
    <property type="evidence" value="ECO:0007669"/>
    <property type="project" value="InterPro"/>
</dbReference>
<feature type="domain" description="PAC" evidence="11">
    <location>
        <begin position="352"/>
        <end position="404"/>
    </location>
</feature>
<feature type="modified residue" description="4-aspartylphosphate" evidence="7">
    <location>
        <position position="448"/>
    </location>
</feature>
<evidence type="ECO:0000313" key="13">
    <source>
        <dbReference type="Proteomes" id="UP000254925"/>
    </source>
</evidence>
<reference evidence="12 13" key="1">
    <citation type="submission" date="2018-07" db="EMBL/GenBank/DDBJ databases">
        <title>Genomic Encyclopedia of Type Strains, Phase IV (KMG-IV): sequencing the most valuable type-strain genomes for metagenomic binning, comparative biology and taxonomic classification.</title>
        <authorList>
            <person name="Goeker M."/>
        </authorList>
    </citation>
    <scope>NUCLEOTIDE SEQUENCE [LARGE SCALE GENOMIC DNA]</scope>
    <source>
        <strain evidence="12 13">DSM 14364</strain>
    </source>
</reference>
<dbReference type="InterPro" id="IPR016032">
    <property type="entry name" value="Sig_transdc_resp-reg_C-effctor"/>
</dbReference>
<dbReference type="PANTHER" id="PTHR43304">
    <property type="entry name" value="PHYTOCHROME-LIKE PROTEIN CPH1"/>
    <property type="match status" value="1"/>
</dbReference>
<evidence type="ECO:0000256" key="6">
    <source>
        <dbReference type="ARBA" id="ARBA00023125"/>
    </source>
</evidence>
<dbReference type="InterPro" id="IPR001610">
    <property type="entry name" value="PAC"/>
</dbReference>
<evidence type="ECO:0000259" key="8">
    <source>
        <dbReference type="PROSITE" id="PS50043"/>
    </source>
</evidence>
<dbReference type="FunFam" id="3.30.450.20:FF:000099">
    <property type="entry name" value="Sensory box sensor histidine kinase"/>
    <property type="match status" value="1"/>
</dbReference>
<dbReference type="PROSITE" id="PS50043">
    <property type="entry name" value="HTH_LUXR_2"/>
    <property type="match status" value="1"/>
</dbReference>
<dbReference type="InterPro" id="IPR001789">
    <property type="entry name" value="Sig_transdc_resp-reg_receiver"/>
</dbReference>
<dbReference type="InterPro" id="IPR000014">
    <property type="entry name" value="PAS"/>
</dbReference>
<protein>
    <recommendedName>
        <fullName evidence="2">histidine kinase</fullName>
        <ecNumber evidence="2">2.7.13.3</ecNumber>
    </recommendedName>
</protein>
<dbReference type="Proteomes" id="UP000254925">
    <property type="component" value="Unassembled WGS sequence"/>
</dbReference>
<keyword evidence="5" id="KW-0418">Kinase</keyword>
<dbReference type="Gene3D" id="3.40.50.2300">
    <property type="match status" value="1"/>
</dbReference>
<dbReference type="CDD" id="cd06170">
    <property type="entry name" value="LuxR_C_like"/>
    <property type="match status" value="1"/>
</dbReference>
<dbReference type="SUPFAM" id="SSF46894">
    <property type="entry name" value="C-terminal effector domain of the bipartite response regulators"/>
    <property type="match status" value="1"/>
</dbReference>
<dbReference type="GO" id="GO:0000160">
    <property type="term" value="P:phosphorelay signal transduction system"/>
    <property type="evidence" value="ECO:0007669"/>
    <property type="project" value="InterPro"/>
</dbReference>
<dbReference type="InterPro" id="IPR000792">
    <property type="entry name" value="Tscrpt_reg_LuxR_C"/>
</dbReference>
<evidence type="ECO:0000256" key="2">
    <source>
        <dbReference type="ARBA" id="ARBA00012438"/>
    </source>
</evidence>
<keyword evidence="4" id="KW-0808">Transferase</keyword>
<name>A0A370HVY6_9HYPH</name>
<dbReference type="InterPro" id="IPR000700">
    <property type="entry name" value="PAS-assoc_C"/>
</dbReference>
<dbReference type="InterPro" id="IPR035965">
    <property type="entry name" value="PAS-like_dom_sf"/>
</dbReference>
<dbReference type="Pfam" id="PF08447">
    <property type="entry name" value="PAS_3"/>
    <property type="match status" value="2"/>
</dbReference>
<evidence type="ECO:0000256" key="7">
    <source>
        <dbReference type="PROSITE-ProRule" id="PRU00169"/>
    </source>
</evidence>
<evidence type="ECO:0000256" key="3">
    <source>
        <dbReference type="ARBA" id="ARBA00022553"/>
    </source>
</evidence>
<keyword evidence="13" id="KW-1185">Reference proteome</keyword>
<keyword evidence="6" id="KW-0238">DNA-binding</keyword>
<accession>A0A370HVY6</accession>
<gene>
    <name evidence="12" type="ORF">DES45_101929</name>
</gene>
<evidence type="ECO:0000259" key="11">
    <source>
        <dbReference type="PROSITE" id="PS50113"/>
    </source>
</evidence>
<proteinExistence type="predicted"/>